<dbReference type="AlphaFoldDB" id="W3WL15"/>
<dbReference type="RefSeq" id="XP_007839829.1">
    <property type="nucleotide sequence ID" value="XM_007841638.1"/>
</dbReference>
<evidence type="ECO:0000256" key="1">
    <source>
        <dbReference type="ARBA" id="ARBA00022737"/>
    </source>
</evidence>
<dbReference type="eggNOG" id="ENOG502TE7C">
    <property type="taxonomic scope" value="Eukaryota"/>
</dbReference>
<evidence type="ECO:0000256" key="2">
    <source>
        <dbReference type="ARBA" id="ARBA00023043"/>
    </source>
</evidence>
<dbReference type="PROSITE" id="PS50088">
    <property type="entry name" value="ANK_REPEAT"/>
    <property type="match status" value="1"/>
</dbReference>
<dbReference type="GeneID" id="19278070"/>
<sequence length="325" mass="36389">MARLDTLPVELLHDIAGFVSSNAVMLDAKGETGEKSRWAESDLAALSCTNRQFHQIFTPYLYQWDQEYGSYAMSWAIQTSSYETLEKTLTLGYHLDSIITLAKRWRNYKENQRHRPIEIAILFEEHRLLKWLLEHGASADPGPVKDVQLEDGSVHRMAQGRSSSPLYRALVQLSDDNAAVILLDAGARTRFGRDDTFFYSCTALHLAATRGLAKTMERLLLPKDTLDINEKDWHGHTALHLAVLEQDHRMAIIEKLLRHGANPHTSNNENTTAIESAVSTGHLENVLALIQAMANTSPQDASEVWTPPCCAQNPNGSARTPPRPI</sequence>
<dbReference type="EMBL" id="KI912119">
    <property type="protein sequence ID" value="ETS74573.1"/>
    <property type="molecule type" value="Genomic_DNA"/>
</dbReference>
<gene>
    <name evidence="4" type="ORF">PFICI_13057</name>
</gene>
<dbReference type="SUPFAM" id="SSF48403">
    <property type="entry name" value="Ankyrin repeat"/>
    <property type="match status" value="1"/>
</dbReference>
<evidence type="ECO:0000256" key="3">
    <source>
        <dbReference type="PROSITE-ProRule" id="PRU00023"/>
    </source>
</evidence>
<protein>
    <submittedName>
        <fullName evidence="4">Uncharacterized protein</fullName>
    </submittedName>
</protein>
<organism evidence="4 5">
    <name type="scientific">Pestalotiopsis fici (strain W106-1 / CGMCC3.15140)</name>
    <dbReference type="NCBI Taxonomy" id="1229662"/>
    <lineage>
        <taxon>Eukaryota</taxon>
        <taxon>Fungi</taxon>
        <taxon>Dikarya</taxon>
        <taxon>Ascomycota</taxon>
        <taxon>Pezizomycotina</taxon>
        <taxon>Sordariomycetes</taxon>
        <taxon>Xylariomycetidae</taxon>
        <taxon>Amphisphaeriales</taxon>
        <taxon>Sporocadaceae</taxon>
        <taxon>Pestalotiopsis</taxon>
    </lineage>
</organism>
<dbReference type="Gene3D" id="1.25.40.20">
    <property type="entry name" value="Ankyrin repeat-containing domain"/>
    <property type="match status" value="1"/>
</dbReference>
<keyword evidence="2 3" id="KW-0040">ANK repeat</keyword>
<dbReference type="PANTHER" id="PTHR24198">
    <property type="entry name" value="ANKYRIN REPEAT AND PROTEIN KINASE DOMAIN-CONTAINING PROTEIN"/>
    <property type="match status" value="1"/>
</dbReference>
<dbReference type="Pfam" id="PF12796">
    <property type="entry name" value="Ank_2"/>
    <property type="match status" value="1"/>
</dbReference>
<keyword evidence="1" id="KW-0677">Repeat</keyword>
<dbReference type="InterPro" id="IPR036770">
    <property type="entry name" value="Ankyrin_rpt-contain_sf"/>
</dbReference>
<accession>W3WL15</accession>
<dbReference type="PANTHER" id="PTHR24198:SF165">
    <property type="entry name" value="ANKYRIN REPEAT-CONTAINING PROTEIN-RELATED"/>
    <property type="match status" value="1"/>
</dbReference>
<proteinExistence type="predicted"/>
<dbReference type="PROSITE" id="PS50297">
    <property type="entry name" value="ANK_REP_REGION"/>
    <property type="match status" value="1"/>
</dbReference>
<keyword evidence="5" id="KW-1185">Reference proteome</keyword>
<dbReference type="Proteomes" id="UP000030651">
    <property type="component" value="Unassembled WGS sequence"/>
</dbReference>
<evidence type="ECO:0000313" key="5">
    <source>
        <dbReference type="Proteomes" id="UP000030651"/>
    </source>
</evidence>
<reference evidence="5" key="1">
    <citation type="journal article" date="2015" name="BMC Genomics">
        <title>Genomic and transcriptomic analysis of the endophytic fungus Pestalotiopsis fici reveals its lifestyle and high potential for synthesis of natural products.</title>
        <authorList>
            <person name="Wang X."/>
            <person name="Zhang X."/>
            <person name="Liu L."/>
            <person name="Xiang M."/>
            <person name="Wang W."/>
            <person name="Sun X."/>
            <person name="Che Y."/>
            <person name="Guo L."/>
            <person name="Liu G."/>
            <person name="Guo L."/>
            <person name="Wang C."/>
            <person name="Yin W.B."/>
            <person name="Stadler M."/>
            <person name="Zhang X."/>
            <person name="Liu X."/>
        </authorList>
    </citation>
    <scope>NUCLEOTIDE SEQUENCE [LARGE SCALE GENOMIC DNA]</scope>
    <source>
        <strain evidence="5">W106-1 / CGMCC3.15140</strain>
    </source>
</reference>
<dbReference type="KEGG" id="pfy:PFICI_13057"/>
<evidence type="ECO:0000313" key="4">
    <source>
        <dbReference type="EMBL" id="ETS74573.1"/>
    </source>
</evidence>
<dbReference type="SMART" id="SM00248">
    <property type="entry name" value="ANK"/>
    <property type="match status" value="4"/>
</dbReference>
<feature type="repeat" description="ANK" evidence="3">
    <location>
        <begin position="234"/>
        <end position="268"/>
    </location>
</feature>
<dbReference type="InterPro" id="IPR002110">
    <property type="entry name" value="Ankyrin_rpt"/>
</dbReference>
<dbReference type="OrthoDB" id="341259at2759"/>
<dbReference type="InParanoid" id="W3WL15"/>
<dbReference type="HOGENOM" id="CLU_060156_0_0_1"/>
<name>W3WL15_PESFW</name>